<proteinExistence type="predicted"/>
<reference evidence="2" key="1">
    <citation type="submission" date="2015-03" db="EMBL/GenBank/DDBJ databases">
        <authorList>
            <person name="Urmite Genomes"/>
        </authorList>
    </citation>
    <scope>NUCLEOTIDE SEQUENCE [LARGE SCALE GENOMIC DNA]</scope>
    <source>
        <strain evidence="2">CSUR P1344</strain>
    </source>
</reference>
<dbReference type="EMBL" id="CTEC01000002">
    <property type="protein sequence ID" value="CQD21971.1"/>
    <property type="molecule type" value="Genomic_DNA"/>
</dbReference>
<gene>
    <name evidence="1" type="ORF">BN000_05426</name>
</gene>
<organism evidence="1 2">
    <name type="scientific">Mycobacterium europaeum</name>
    <dbReference type="NCBI Taxonomy" id="761804"/>
    <lineage>
        <taxon>Bacteria</taxon>
        <taxon>Bacillati</taxon>
        <taxon>Actinomycetota</taxon>
        <taxon>Actinomycetes</taxon>
        <taxon>Mycobacteriales</taxon>
        <taxon>Mycobacteriaceae</taxon>
        <taxon>Mycobacterium</taxon>
        <taxon>Mycobacterium simiae complex</taxon>
    </lineage>
</organism>
<accession>A0A0U1DSN6</accession>
<evidence type="ECO:0000313" key="1">
    <source>
        <dbReference type="EMBL" id="CQD21971.1"/>
    </source>
</evidence>
<protein>
    <recommendedName>
        <fullName evidence="3">Pre ATP-grasp domain-containing protein</fullName>
    </recommendedName>
</protein>
<evidence type="ECO:0000313" key="2">
    <source>
        <dbReference type="Proteomes" id="UP000199601"/>
    </source>
</evidence>
<name>A0A0U1DSN6_9MYCO</name>
<dbReference type="RefSeq" id="WP_090423110.1">
    <property type="nucleotide sequence ID" value="NZ_CTEC01000002.1"/>
</dbReference>
<sequence>MDRQLLPLVPRIVATLDERELRHVQVVAQKTAAKDAALAATSAFGDRVRPGMAAGPWLVIGDTREIGLSTPQKAPTYEYRLSLLARRGDLVTFGGEPHPDFENYRSHVLGTGPVVTLNLSSGEGNPLRPLAVRCRLDGEAFERIVEATRRKGGLTILPHIGMGSTWQLGAAVAEAANVAVHIASPPPRLTRCVNDKLWFATLISEVLGDDALPPTCAAYGPAALANRIRALARSAARVVVKVPYSAGGAGNVSVAANQVARASLADIKEYILDTLHALGWYDVYPLLVGLWEAPALSSPSVQLWIPTIDDGPPLIEGLFEQQLLGSEGTFVGSVPAELPERWRNQLANEAMRLAAVLQLVGYFGRCSLDALLVGQSFESADLHWIECNGRWGGVSIPMTIVNRLSRDPSRTKFVVAQRIGESQAPRPFADAVRGLDDLLFKPGNREQGVILLSPVEIEAGRGVQLLACAETNAAARELSEQAILILSRPSR</sequence>
<keyword evidence="2" id="KW-1185">Reference proteome</keyword>
<dbReference type="Proteomes" id="UP000199601">
    <property type="component" value="Unassembled WGS sequence"/>
</dbReference>
<evidence type="ECO:0008006" key="3">
    <source>
        <dbReference type="Google" id="ProtNLM"/>
    </source>
</evidence>
<dbReference type="AlphaFoldDB" id="A0A0U1DSN6"/>